<evidence type="ECO:0000256" key="2">
    <source>
        <dbReference type="ARBA" id="ARBA00022475"/>
    </source>
</evidence>
<dbReference type="GO" id="GO:0005886">
    <property type="term" value="C:plasma membrane"/>
    <property type="evidence" value="ECO:0007669"/>
    <property type="project" value="UniProtKB-SubCell"/>
</dbReference>
<dbReference type="Proteomes" id="UP000185674">
    <property type="component" value="Chromosome"/>
</dbReference>
<evidence type="ECO:0000313" key="7">
    <source>
        <dbReference type="EMBL" id="APV35820.1"/>
    </source>
</evidence>
<dbReference type="AlphaFoldDB" id="A0A1P8EHZ1"/>
<evidence type="ECO:0000256" key="6">
    <source>
        <dbReference type="SAM" id="Phobius"/>
    </source>
</evidence>
<feature type="transmembrane region" description="Helical" evidence="6">
    <location>
        <begin position="117"/>
        <end position="135"/>
    </location>
</feature>
<dbReference type="KEGG" id="asol:BEN76_07215"/>
<feature type="transmembrane region" description="Helical" evidence="6">
    <location>
        <begin position="21"/>
        <end position="43"/>
    </location>
</feature>
<dbReference type="eggNOG" id="COG1284">
    <property type="taxonomic scope" value="Bacteria"/>
</dbReference>
<proteinExistence type="predicted"/>
<dbReference type="PANTHER" id="PTHR33545">
    <property type="entry name" value="UPF0750 MEMBRANE PROTEIN YITT-RELATED"/>
    <property type="match status" value="1"/>
</dbReference>
<feature type="transmembrane region" description="Helical" evidence="6">
    <location>
        <begin position="55"/>
        <end position="79"/>
    </location>
</feature>
<dbReference type="InterPro" id="IPR003740">
    <property type="entry name" value="YitT"/>
</dbReference>
<dbReference type="RefSeq" id="WP_076032707.1">
    <property type="nucleotide sequence ID" value="NZ_BKPH01000007.1"/>
</dbReference>
<name>A0A1P8EHZ1_9GAMM</name>
<gene>
    <name evidence="7" type="ORF">BEN76_07215</name>
</gene>
<dbReference type="InterPro" id="IPR051461">
    <property type="entry name" value="UPF0750_membrane"/>
</dbReference>
<keyword evidence="3 6" id="KW-0812">Transmembrane</keyword>
<feature type="transmembrane region" description="Helical" evidence="6">
    <location>
        <begin position="168"/>
        <end position="197"/>
    </location>
</feature>
<comment type="subcellular location">
    <subcellularLocation>
        <location evidence="1">Cell membrane</location>
        <topology evidence="1">Multi-pass membrane protein</topology>
    </subcellularLocation>
</comment>
<dbReference type="STRING" id="487316.BEN76_07215"/>
<accession>A0A1P8EHZ1</accession>
<protein>
    <recommendedName>
        <fullName evidence="9">YitT family protein</fullName>
    </recommendedName>
</protein>
<evidence type="ECO:0000256" key="3">
    <source>
        <dbReference type="ARBA" id="ARBA00022692"/>
    </source>
</evidence>
<dbReference type="PANTHER" id="PTHR33545:SF5">
    <property type="entry name" value="UPF0750 MEMBRANE PROTEIN YITT"/>
    <property type="match status" value="1"/>
</dbReference>
<evidence type="ECO:0000313" key="8">
    <source>
        <dbReference type="Proteomes" id="UP000185674"/>
    </source>
</evidence>
<organism evidence="7 8">
    <name type="scientific">Acinetobacter soli</name>
    <dbReference type="NCBI Taxonomy" id="487316"/>
    <lineage>
        <taxon>Bacteria</taxon>
        <taxon>Pseudomonadati</taxon>
        <taxon>Pseudomonadota</taxon>
        <taxon>Gammaproteobacteria</taxon>
        <taxon>Moraxellales</taxon>
        <taxon>Moraxellaceae</taxon>
        <taxon>Acinetobacter</taxon>
    </lineage>
</organism>
<evidence type="ECO:0000256" key="4">
    <source>
        <dbReference type="ARBA" id="ARBA00022989"/>
    </source>
</evidence>
<evidence type="ECO:0008006" key="9">
    <source>
        <dbReference type="Google" id="ProtNLM"/>
    </source>
</evidence>
<keyword evidence="4 6" id="KW-1133">Transmembrane helix</keyword>
<feature type="transmembrane region" description="Helical" evidence="6">
    <location>
        <begin position="91"/>
        <end position="111"/>
    </location>
</feature>
<evidence type="ECO:0000256" key="1">
    <source>
        <dbReference type="ARBA" id="ARBA00004651"/>
    </source>
</evidence>
<keyword evidence="2" id="KW-1003">Cell membrane</keyword>
<dbReference type="EMBL" id="CP016896">
    <property type="protein sequence ID" value="APV35820.1"/>
    <property type="molecule type" value="Genomic_DNA"/>
</dbReference>
<reference evidence="7 8" key="1">
    <citation type="submission" date="2016-08" db="EMBL/GenBank/DDBJ databases">
        <title>Complete genome sequence of Acinetobacter baylyi strain GFJ2.</title>
        <authorList>
            <person name="Tabata M."/>
            <person name="Kuboki S."/>
            <person name="Gibu N."/>
            <person name="Kinouchi Y."/>
            <person name="Vangnai A."/>
            <person name="Kasai D."/>
            <person name="Fukuda M."/>
        </authorList>
    </citation>
    <scope>NUCLEOTIDE SEQUENCE [LARGE SCALE GENOMIC DNA]</scope>
    <source>
        <strain evidence="7 8">GFJ2</strain>
    </source>
</reference>
<dbReference type="Pfam" id="PF02588">
    <property type="entry name" value="YitT_membrane"/>
    <property type="match status" value="1"/>
</dbReference>
<evidence type="ECO:0000256" key="5">
    <source>
        <dbReference type="ARBA" id="ARBA00023136"/>
    </source>
</evidence>
<keyword evidence="5 6" id="KW-0472">Membrane</keyword>
<sequence length="208" mass="22910">MSNTADLTMQISKPSHSSVEDMLAMIIATFIISFGMMLMQQSGTLTGGTAGLSLLIHYITGIKFGVVFFTINLPFYYLAYKRLGMSMVIKTFLAVGLLSLLTEVHPLFLHLDKLSPLYATVLANVFMGLGFLILFRHRSSLGGFNLLVLFIQERYGIRAGKVQMALDVTILLASSVFVSVTLLAISILGAIILNMILTLNHRPDRYVV</sequence>